<dbReference type="AlphaFoldDB" id="A0A0E9UFL8"/>
<name>A0A0E9UFL8_ANGAN</name>
<proteinExistence type="predicted"/>
<protein>
    <submittedName>
        <fullName evidence="1">Uncharacterized protein</fullName>
    </submittedName>
</protein>
<evidence type="ECO:0000313" key="1">
    <source>
        <dbReference type="EMBL" id="JAH64512.1"/>
    </source>
</evidence>
<reference evidence="1" key="1">
    <citation type="submission" date="2014-11" db="EMBL/GenBank/DDBJ databases">
        <authorList>
            <person name="Amaro Gonzalez C."/>
        </authorList>
    </citation>
    <scope>NUCLEOTIDE SEQUENCE</scope>
</reference>
<sequence length="38" mass="4184">MAEEFPLTVEIGATYRLSGVRETTTKEEKSRLGGGRGR</sequence>
<accession>A0A0E9UFL8</accession>
<organism evidence="1">
    <name type="scientific">Anguilla anguilla</name>
    <name type="common">European freshwater eel</name>
    <name type="synonym">Muraena anguilla</name>
    <dbReference type="NCBI Taxonomy" id="7936"/>
    <lineage>
        <taxon>Eukaryota</taxon>
        <taxon>Metazoa</taxon>
        <taxon>Chordata</taxon>
        <taxon>Craniata</taxon>
        <taxon>Vertebrata</taxon>
        <taxon>Euteleostomi</taxon>
        <taxon>Actinopterygii</taxon>
        <taxon>Neopterygii</taxon>
        <taxon>Teleostei</taxon>
        <taxon>Anguilliformes</taxon>
        <taxon>Anguillidae</taxon>
        <taxon>Anguilla</taxon>
    </lineage>
</organism>
<reference evidence="1" key="2">
    <citation type="journal article" date="2015" name="Fish Shellfish Immunol.">
        <title>Early steps in the European eel (Anguilla anguilla)-Vibrio vulnificus interaction in the gills: Role of the RtxA13 toxin.</title>
        <authorList>
            <person name="Callol A."/>
            <person name="Pajuelo D."/>
            <person name="Ebbesson L."/>
            <person name="Teles M."/>
            <person name="MacKenzie S."/>
            <person name="Amaro C."/>
        </authorList>
    </citation>
    <scope>NUCLEOTIDE SEQUENCE</scope>
</reference>
<dbReference type="EMBL" id="GBXM01044065">
    <property type="protein sequence ID" value="JAH64512.1"/>
    <property type="molecule type" value="Transcribed_RNA"/>
</dbReference>